<reference evidence="2" key="1">
    <citation type="submission" date="2017-03" db="EMBL/GenBank/DDBJ databases">
        <authorList>
            <person name="Safronova V.I."/>
            <person name="Sazanova A.L."/>
            <person name="Chirak E.R."/>
        </authorList>
    </citation>
    <scope>NUCLEOTIDE SEQUENCE [LARGE SCALE GENOMIC DNA]</scope>
    <source>
        <strain evidence="2">Ach-343</strain>
    </source>
</reference>
<comment type="caution">
    <text evidence="1">The sequence shown here is derived from an EMBL/GenBank/DDBJ whole genome shotgun (WGS) entry which is preliminary data.</text>
</comment>
<dbReference type="AlphaFoldDB" id="A0A2W7CDV3"/>
<keyword evidence="2" id="KW-1185">Reference proteome</keyword>
<gene>
    <name evidence="1" type="ORF">B5V02_00530</name>
</gene>
<organism evidence="1 2">
    <name type="scientific">Mesorhizobium kowhaii</name>
    <dbReference type="NCBI Taxonomy" id="1300272"/>
    <lineage>
        <taxon>Bacteria</taxon>
        <taxon>Pseudomonadati</taxon>
        <taxon>Pseudomonadota</taxon>
        <taxon>Alphaproteobacteria</taxon>
        <taxon>Hyphomicrobiales</taxon>
        <taxon>Phyllobacteriaceae</taxon>
        <taxon>Mesorhizobium</taxon>
    </lineage>
</organism>
<name>A0A2W7CDV3_9HYPH</name>
<evidence type="ECO:0000313" key="2">
    <source>
        <dbReference type="Proteomes" id="UP000248616"/>
    </source>
</evidence>
<evidence type="ECO:0000313" key="1">
    <source>
        <dbReference type="EMBL" id="PZV40441.1"/>
    </source>
</evidence>
<proteinExistence type="predicted"/>
<dbReference type="EMBL" id="MZXV01000002">
    <property type="protein sequence ID" value="PZV40441.1"/>
    <property type="molecule type" value="Genomic_DNA"/>
</dbReference>
<accession>A0A2W7CDV3</accession>
<protein>
    <submittedName>
        <fullName evidence="1">Uncharacterized protein</fullName>
    </submittedName>
</protein>
<dbReference type="Proteomes" id="UP000248616">
    <property type="component" value="Unassembled WGS sequence"/>
</dbReference>
<sequence>MASFQHPGFRDSELTERPGRGWTRWAEGVGEYEIAGVWWQAMVLHFPNLNTSAWFDGSELVGLALGDFASRSGVCASRRPIGNLCQRVIGKPQSAPGRSGVQSISRQSRALATLLT</sequence>